<dbReference type="Proteomes" id="UP000294927">
    <property type="component" value="Unassembled WGS sequence"/>
</dbReference>
<name>A0A4R7USG7_9PSEU</name>
<feature type="transmembrane region" description="Helical" evidence="1">
    <location>
        <begin position="271"/>
        <end position="291"/>
    </location>
</feature>
<feature type="transmembrane region" description="Helical" evidence="1">
    <location>
        <begin position="512"/>
        <end position="536"/>
    </location>
</feature>
<comment type="caution">
    <text evidence="2">The sequence shown here is derived from an EMBL/GenBank/DDBJ whole genome shotgun (WGS) entry which is preliminary data.</text>
</comment>
<dbReference type="EMBL" id="SOCP01000030">
    <property type="protein sequence ID" value="TDV36807.1"/>
    <property type="molecule type" value="Genomic_DNA"/>
</dbReference>
<keyword evidence="3" id="KW-1185">Reference proteome</keyword>
<evidence type="ECO:0000256" key="1">
    <source>
        <dbReference type="SAM" id="Phobius"/>
    </source>
</evidence>
<evidence type="ECO:0008006" key="4">
    <source>
        <dbReference type="Google" id="ProtNLM"/>
    </source>
</evidence>
<sequence>MPIEPKEAGLLYPPGPDTRVVELRVHGVMGTRPEALVSAVAAVDVAGDGVGRIVQPADRLLRPAPGPVLRAEGQSIPRIVEGYSWGGMTSGGAAKAAWALLFPFSLANVAHWMLPPIPSGHRLAGCLGLAARTLLRLAAVLLTVLLVTQAAVVSLDLVAAQCLAPGSPCLTVVPDWLRATYLVRPAIGLVPVLLLIYVLHRISCVAWEVDGTANPPPTPPNTRVALPGTNLVADPDTPTLRALHLVAALATVALLPLGGPLKMPSAPVPAALWALALILLAVVLLGVLLLDDPRGATPSRAGRWVRAALGPWTRRVLFAVGGLLVAAAAASRDPLELTGTTATVEAIAAVLIVVVVVFSLLLIPAAVIARHEWRGRPRELRPWAGGWMAAPVVAVAALLGGGFGAGLGYAVRQLLGSSGMTVPPGYEPVTLLWGAGAVLGLVVAVVVAPFVLVRLRRTESAEATLLGSPVRSWRMASWQRRHLHHVVLACAGVLSVGAVVALYLRFTTVPTWLTPLSTVGVLALGALAGGLLRAVYNAARAPESARQLGVLADLACFWPREAHPIVPPCYAVKVAPELAARTATHLRDPGTRVVLVGESHGSLLVAVAAARLLNSLNEPERRRIGIVTVGSQLQWAYTRAFPAVLPFSALGTLAGELGTRWRSLCRGTDPLGGAVTTWRRQVFDDSLLGMGLRPDGTPGPLSAAARSPHGALVLGLDHWLPDPPREPVPGRRWTPGLQRHGNYAADPEWDRAIAMAAGFDPAEPATLHVAR</sequence>
<evidence type="ECO:0000313" key="3">
    <source>
        <dbReference type="Proteomes" id="UP000294927"/>
    </source>
</evidence>
<proteinExistence type="predicted"/>
<dbReference type="AlphaFoldDB" id="A0A4R7USG7"/>
<feature type="transmembrane region" description="Helical" evidence="1">
    <location>
        <begin position="431"/>
        <end position="453"/>
    </location>
</feature>
<feature type="transmembrane region" description="Helical" evidence="1">
    <location>
        <begin position="134"/>
        <end position="159"/>
    </location>
</feature>
<feature type="transmembrane region" description="Helical" evidence="1">
    <location>
        <begin position="389"/>
        <end position="411"/>
    </location>
</feature>
<keyword evidence="1" id="KW-1133">Transmembrane helix</keyword>
<reference evidence="2 3" key="1">
    <citation type="submission" date="2019-03" db="EMBL/GenBank/DDBJ databases">
        <title>Genomic Encyclopedia of Archaeal and Bacterial Type Strains, Phase II (KMG-II): from individual species to whole genera.</title>
        <authorList>
            <person name="Goeker M."/>
        </authorList>
    </citation>
    <scope>NUCLEOTIDE SEQUENCE [LARGE SCALE GENOMIC DNA]</scope>
    <source>
        <strain evidence="2 3">DSM 45499</strain>
    </source>
</reference>
<dbReference type="RefSeq" id="WP_243867441.1">
    <property type="nucleotide sequence ID" value="NZ_SOCP01000030.1"/>
</dbReference>
<evidence type="ECO:0000313" key="2">
    <source>
        <dbReference type="EMBL" id="TDV36807.1"/>
    </source>
</evidence>
<gene>
    <name evidence="2" type="ORF">CLV71_13013</name>
</gene>
<feature type="transmembrane region" description="Helical" evidence="1">
    <location>
        <begin position="346"/>
        <end position="368"/>
    </location>
</feature>
<feature type="transmembrane region" description="Helical" evidence="1">
    <location>
        <begin position="483"/>
        <end position="506"/>
    </location>
</feature>
<feature type="transmembrane region" description="Helical" evidence="1">
    <location>
        <begin position="242"/>
        <end position="259"/>
    </location>
</feature>
<feature type="transmembrane region" description="Helical" evidence="1">
    <location>
        <begin position="312"/>
        <end position="331"/>
    </location>
</feature>
<feature type="transmembrane region" description="Helical" evidence="1">
    <location>
        <begin position="179"/>
        <end position="199"/>
    </location>
</feature>
<keyword evidence="1" id="KW-0472">Membrane</keyword>
<organism evidence="2 3">
    <name type="scientific">Actinophytocola oryzae</name>
    <dbReference type="NCBI Taxonomy" id="502181"/>
    <lineage>
        <taxon>Bacteria</taxon>
        <taxon>Bacillati</taxon>
        <taxon>Actinomycetota</taxon>
        <taxon>Actinomycetes</taxon>
        <taxon>Pseudonocardiales</taxon>
        <taxon>Pseudonocardiaceae</taxon>
    </lineage>
</organism>
<keyword evidence="1" id="KW-0812">Transmembrane</keyword>
<protein>
    <recommendedName>
        <fullName evidence="4">Integral membrane protein</fullName>
    </recommendedName>
</protein>
<accession>A0A4R7USG7</accession>